<dbReference type="Proteomes" id="UP000515734">
    <property type="component" value="Chromosome"/>
</dbReference>
<proteinExistence type="predicted"/>
<organism evidence="2 3">
    <name type="scientific">Mycolicibacterium litorale</name>
    <dbReference type="NCBI Taxonomy" id="758802"/>
    <lineage>
        <taxon>Bacteria</taxon>
        <taxon>Bacillati</taxon>
        <taxon>Actinomycetota</taxon>
        <taxon>Actinomycetes</taxon>
        <taxon>Mycobacteriales</taxon>
        <taxon>Mycobacteriaceae</taxon>
        <taxon>Mycolicibacterium</taxon>
    </lineage>
</organism>
<dbReference type="RefSeq" id="WP_185294618.1">
    <property type="nucleotide sequence ID" value="NZ_AP023287.1"/>
</dbReference>
<accession>A0A6S6P5U3</accession>
<dbReference type="AlphaFoldDB" id="A0A6S6P5U3"/>
<sequence length="109" mass="11518">MIAFWLALVAGVVIAVVYFTLGVQSFLRVRTEVLALAAAGETSELDVEGLDSEEADTFTWKALGAVIASTTVIVLLGVNSLFWYVPAILAIGSAVAVIAAFLIDRRSTT</sequence>
<gene>
    <name evidence="2" type="ORF">NIIDNTM18_09560</name>
</gene>
<evidence type="ECO:0000313" key="2">
    <source>
        <dbReference type="EMBL" id="BCI51678.1"/>
    </source>
</evidence>
<feature type="transmembrane region" description="Helical" evidence="1">
    <location>
        <begin position="82"/>
        <end position="103"/>
    </location>
</feature>
<evidence type="ECO:0000256" key="1">
    <source>
        <dbReference type="SAM" id="Phobius"/>
    </source>
</evidence>
<reference evidence="2 3" key="1">
    <citation type="submission" date="2020-07" db="EMBL/GenBank/DDBJ databases">
        <title>Complete genome sequence of Mycolicibacterium litorale like strain isolated from cardiac implantable electronic device infection.</title>
        <authorList>
            <person name="Fukano H."/>
            <person name="Miyama H."/>
            <person name="Hoshino Y."/>
        </authorList>
    </citation>
    <scope>NUCLEOTIDE SEQUENCE [LARGE SCALE GENOMIC DNA]</scope>
    <source>
        <strain evidence="2 3">NIIDNTM18</strain>
    </source>
</reference>
<feature type="transmembrane region" description="Helical" evidence="1">
    <location>
        <begin position="6"/>
        <end position="27"/>
    </location>
</feature>
<evidence type="ECO:0000313" key="3">
    <source>
        <dbReference type="Proteomes" id="UP000515734"/>
    </source>
</evidence>
<keyword evidence="1" id="KW-0812">Transmembrane</keyword>
<protein>
    <submittedName>
        <fullName evidence="2">Uncharacterized protein</fullName>
    </submittedName>
</protein>
<dbReference type="EMBL" id="AP023287">
    <property type="protein sequence ID" value="BCI51678.1"/>
    <property type="molecule type" value="Genomic_DNA"/>
</dbReference>
<name>A0A6S6P5U3_9MYCO</name>
<keyword evidence="1" id="KW-0472">Membrane</keyword>
<keyword evidence="1" id="KW-1133">Transmembrane helix</keyword>